<name>A0A9P8D2E8_MORAP</name>
<reference evidence="2" key="1">
    <citation type="submission" date="2021-07" db="EMBL/GenBank/DDBJ databases">
        <title>Draft genome of Mortierella alpina, strain LL118, isolated from an aspen leaf litter sample.</title>
        <authorList>
            <person name="Yang S."/>
            <person name="Vinatzer B.A."/>
        </authorList>
    </citation>
    <scope>NUCLEOTIDE SEQUENCE</scope>
    <source>
        <strain evidence="2">LL118</strain>
    </source>
</reference>
<evidence type="ECO:0000313" key="3">
    <source>
        <dbReference type="Proteomes" id="UP000717515"/>
    </source>
</evidence>
<feature type="region of interest" description="Disordered" evidence="1">
    <location>
        <begin position="48"/>
        <end position="75"/>
    </location>
</feature>
<accession>A0A9P8D2E8</accession>
<dbReference type="AlphaFoldDB" id="A0A9P8D2E8"/>
<organism evidence="2 3">
    <name type="scientific">Mortierella alpina</name>
    <name type="common">Oleaginous fungus</name>
    <name type="synonym">Mortierella renispora</name>
    <dbReference type="NCBI Taxonomy" id="64518"/>
    <lineage>
        <taxon>Eukaryota</taxon>
        <taxon>Fungi</taxon>
        <taxon>Fungi incertae sedis</taxon>
        <taxon>Mucoromycota</taxon>
        <taxon>Mortierellomycotina</taxon>
        <taxon>Mortierellomycetes</taxon>
        <taxon>Mortierellales</taxon>
        <taxon>Mortierellaceae</taxon>
        <taxon>Mortierella</taxon>
    </lineage>
</organism>
<protein>
    <submittedName>
        <fullName evidence="2">Uncharacterized protein</fullName>
    </submittedName>
</protein>
<sequence length="209" mass="23988">MNTDALDAALLSTLLVCQRASILFTHVRQPTFSNMRCHVFSTAPNQYKPALPLTRGGSSETETDAGTEDKETEDEMPLNVNLKRAKEEMIQKPSDLTKTYILADDYLKSASEALGLDLEKRLTESKILVNQKMMRHIFFHILKHDLEDWMSIHARLLGVSFVHKETYEFRGNLNKIHGHHYRRFYSCNHASKKHVKASEQDPDRMGSDL</sequence>
<dbReference type="Proteomes" id="UP000717515">
    <property type="component" value="Unassembled WGS sequence"/>
</dbReference>
<evidence type="ECO:0000313" key="2">
    <source>
        <dbReference type="EMBL" id="KAG9327208.1"/>
    </source>
</evidence>
<proteinExistence type="predicted"/>
<gene>
    <name evidence="2" type="ORF">KVV02_002661</name>
</gene>
<comment type="caution">
    <text evidence="2">The sequence shown here is derived from an EMBL/GenBank/DDBJ whole genome shotgun (WGS) entry which is preliminary data.</text>
</comment>
<dbReference type="EMBL" id="JAIFTL010000007">
    <property type="protein sequence ID" value="KAG9327208.1"/>
    <property type="molecule type" value="Genomic_DNA"/>
</dbReference>
<evidence type="ECO:0000256" key="1">
    <source>
        <dbReference type="SAM" id="MobiDB-lite"/>
    </source>
</evidence>
<feature type="non-terminal residue" evidence="2">
    <location>
        <position position="209"/>
    </location>
</feature>
<feature type="compositionally biased region" description="Acidic residues" evidence="1">
    <location>
        <begin position="61"/>
        <end position="75"/>
    </location>
</feature>